<dbReference type="UniPathway" id="UPA00113">
    <property type="reaction ID" value="UER00532"/>
</dbReference>
<feature type="binding site" evidence="18">
    <location>
        <position position="152"/>
    </location>
    <ligand>
        <name>UDP-N-acetyl-alpha-D-glucosamine</name>
        <dbReference type="ChEBI" id="CHEBI:57705"/>
    </ligand>
</feature>
<dbReference type="GO" id="GO:0009252">
    <property type="term" value="P:peptidoglycan biosynthetic process"/>
    <property type="evidence" value="ECO:0007669"/>
    <property type="project" value="UniProtKB-UniRule"/>
</dbReference>
<evidence type="ECO:0000256" key="14">
    <source>
        <dbReference type="ARBA" id="ARBA00023316"/>
    </source>
</evidence>
<keyword evidence="11 18" id="KW-0573">Peptidoglycan synthesis</keyword>
<feature type="binding site" evidence="18">
    <location>
        <begin position="100"/>
        <end position="102"/>
    </location>
    <ligand>
        <name>UDP-N-acetyl-alpha-D-glucosamine</name>
        <dbReference type="ChEBI" id="CHEBI:57705"/>
    </ligand>
</feature>
<dbReference type="UniPathway" id="UPA00973"/>
<feature type="region of interest" description="Pyrophosphorylase" evidence="18">
    <location>
        <begin position="1"/>
        <end position="227"/>
    </location>
</feature>
<evidence type="ECO:0000256" key="4">
    <source>
        <dbReference type="ARBA" id="ARBA00022490"/>
    </source>
</evidence>
<keyword evidence="6 18" id="KW-0548">Nucleotidyltransferase</keyword>
<keyword evidence="14 18" id="KW-0961">Cell wall biogenesis/degradation</keyword>
<dbReference type="GO" id="GO:0016020">
    <property type="term" value="C:membrane"/>
    <property type="evidence" value="ECO:0007669"/>
    <property type="project" value="GOC"/>
</dbReference>
<dbReference type="GO" id="GO:0003977">
    <property type="term" value="F:UDP-N-acetylglucosamine diphosphorylase activity"/>
    <property type="evidence" value="ECO:0007669"/>
    <property type="project" value="UniProtKB-UniRule"/>
</dbReference>
<keyword evidence="7 18" id="KW-0479">Metal-binding</keyword>
<sequence>MKTDVVILAAGQGSRMKSALPKVMHRLAGKPMLQHVIDRARALQAEALHVVIGHGGEQVEQAMKGQAVNLVWQHEQLGTGHAVAQAMPQIGNDSIVLILYGDVPLTRPETLQQLTGIASQGDLGLLTVNLEDPAGYGRIIRNAVGDVVAIVEHKEASEQQKLIREVNTGILALPSAALHEWLPRLSANNAQGEYYLTDVIAMAAEEGMRVRAIQPKAEQEVQGVNNRLQLAQLERWFQQQQAEMLMAEGVTLADPARIDVRGVLKTGCDVLIDINAVFEGEVLLGDGVEIGPNCLIRNAVIGAGCRIEANSMIDGATVGDNAQIGPFARLRPGTELAKGGKIGNFVETKKARIGEGSKINHLTYIGDAEIGREVNVGAGTITCNYDGVNKSLTRIGDGAFIGSNSSLVAPVNIGAGATIGAGSTVTKTVTDNQLAVARGKQINLDNWVRPQKKGS</sequence>
<dbReference type="AlphaFoldDB" id="A0A1H4GVX5"/>
<dbReference type="GO" id="GO:0009245">
    <property type="term" value="P:lipid A biosynthetic process"/>
    <property type="evidence" value="ECO:0007669"/>
    <property type="project" value="UniProtKB-UniRule"/>
</dbReference>
<comment type="catalytic activity">
    <reaction evidence="16 18">
        <text>N-acetyl-alpha-D-glucosamine 1-phosphate + UTP + H(+) = UDP-N-acetyl-alpha-D-glucosamine + diphosphate</text>
        <dbReference type="Rhea" id="RHEA:13509"/>
        <dbReference type="ChEBI" id="CHEBI:15378"/>
        <dbReference type="ChEBI" id="CHEBI:33019"/>
        <dbReference type="ChEBI" id="CHEBI:46398"/>
        <dbReference type="ChEBI" id="CHEBI:57705"/>
        <dbReference type="ChEBI" id="CHEBI:57776"/>
        <dbReference type="EC" id="2.7.7.23"/>
    </reaction>
</comment>
<keyword evidence="12 18" id="KW-0511">Multifunctional enzyme</keyword>
<dbReference type="Pfam" id="PF12804">
    <property type="entry name" value="NTP_transf_3"/>
    <property type="match status" value="1"/>
</dbReference>
<evidence type="ECO:0000259" key="19">
    <source>
        <dbReference type="Pfam" id="PF12804"/>
    </source>
</evidence>
<dbReference type="GO" id="GO:0006048">
    <property type="term" value="P:UDP-N-acetylglucosamine biosynthetic process"/>
    <property type="evidence" value="ECO:0007669"/>
    <property type="project" value="UniProtKB-UniPathway"/>
</dbReference>
<keyword evidence="8 18" id="KW-0677">Repeat</keyword>
<dbReference type="SUPFAM" id="SSF51161">
    <property type="entry name" value="Trimeric LpxA-like enzymes"/>
    <property type="match status" value="1"/>
</dbReference>
<dbReference type="PANTHER" id="PTHR43584:SF3">
    <property type="entry name" value="BIFUNCTIONAL PROTEIN GLMU"/>
    <property type="match status" value="1"/>
</dbReference>
<evidence type="ECO:0000313" key="21">
    <source>
        <dbReference type="EMBL" id="SEB13697.1"/>
    </source>
</evidence>
<evidence type="ECO:0000256" key="10">
    <source>
        <dbReference type="ARBA" id="ARBA00022960"/>
    </source>
</evidence>
<keyword evidence="4 18" id="KW-0963">Cytoplasm</keyword>
<evidence type="ECO:0000256" key="18">
    <source>
        <dbReference type="HAMAP-Rule" id="MF_01631"/>
    </source>
</evidence>
<comment type="subcellular location">
    <subcellularLocation>
        <location evidence="1 18">Cytoplasm</location>
    </subcellularLocation>
</comment>
<evidence type="ECO:0000256" key="7">
    <source>
        <dbReference type="ARBA" id="ARBA00022723"/>
    </source>
</evidence>
<comment type="catalytic activity">
    <reaction evidence="15 18">
        <text>alpha-D-glucosamine 1-phosphate + acetyl-CoA = N-acetyl-alpha-D-glucosamine 1-phosphate + CoA + H(+)</text>
        <dbReference type="Rhea" id="RHEA:13725"/>
        <dbReference type="ChEBI" id="CHEBI:15378"/>
        <dbReference type="ChEBI" id="CHEBI:57287"/>
        <dbReference type="ChEBI" id="CHEBI:57288"/>
        <dbReference type="ChEBI" id="CHEBI:57776"/>
        <dbReference type="ChEBI" id="CHEBI:58516"/>
        <dbReference type="EC" id="2.3.1.157"/>
    </reaction>
</comment>
<comment type="pathway">
    <text evidence="18">Bacterial outer membrane biogenesis; LPS lipid A biosynthesis.</text>
</comment>
<name>A0A1H4GVX5_9GAMM</name>
<comment type="subunit">
    <text evidence="18">Homotrimer.</text>
</comment>
<feature type="binding site" evidence="18">
    <location>
        <position position="331"/>
    </location>
    <ligand>
        <name>UDP-N-acetyl-alpha-D-glucosamine</name>
        <dbReference type="ChEBI" id="CHEBI:57705"/>
    </ligand>
</feature>
<feature type="active site" description="Proton acceptor" evidence="18">
    <location>
        <position position="361"/>
    </location>
</feature>
<dbReference type="GO" id="GO:0005737">
    <property type="term" value="C:cytoplasm"/>
    <property type="evidence" value="ECO:0007669"/>
    <property type="project" value="UniProtKB-SubCell"/>
</dbReference>
<dbReference type="Pfam" id="PF00132">
    <property type="entry name" value="Hexapep"/>
    <property type="match status" value="1"/>
</dbReference>
<reference evidence="22" key="1">
    <citation type="submission" date="2016-10" db="EMBL/GenBank/DDBJ databases">
        <authorList>
            <person name="Varghese N."/>
            <person name="Submissions S."/>
        </authorList>
    </citation>
    <scope>NUCLEOTIDE SEQUENCE [LARGE SCALE GENOMIC DNA]</scope>
    <source>
        <strain evidence="22">DSM 11526</strain>
    </source>
</reference>
<dbReference type="GO" id="GO:0000287">
    <property type="term" value="F:magnesium ion binding"/>
    <property type="evidence" value="ECO:0007669"/>
    <property type="project" value="UniProtKB-UniRule"/>
</dbReference>
<evidence type="ECO:0000256" key="15">
    <source>
        <dbReference type="ARBA" id="ARBA00048247"/>
    </source>
</evidence>
<feature type="region of interest" description="N-acetyltransferase" evidence="18">
    <location>
        <begin position="249"/>
        <end position="455"/>
    </location>
</feature>
<evidence type="ECO:0000256" key="9">
    <source>
        <dbReference type="ARBA" id="ARBA00022842"/>
    </source>
</evidence>
<evidence type="ECO:0000256" key="11">
    <source>
        <dbReference type="ARBA" id="ARBA00022984"/>
    </source>
</evidence>
<dbReference type="EC" id="2.7.7.23" evidence="18"/>
<evidence type="ECO:0000256" key="12">
    <source>
        <dbReference type="ARBA" id="ARBA00023268"/>
    </source>
</evidence>
<keyword evidence="5 18" id="KW-0808">Transferase</keyword>
<feature type="binding site" evidence="18">
    <location>
        <position position="225"/>
    </location>
    <ligand>
        <name>Mg(2+)</name>
        <dbReference type="ChEBI" id="CHEBI:18420"/>
    </ligand>
</feature>
<dbReference type="InterPro" id="IPR038009">
    <property type="entry name" value="GlmU_C_LbH"/>
</dbReference>
<feature type="binding site" evidence="18">
    <location>
        <position position="378"/>
    </location>
    <ligand>
        <name>acetyl-CoA</name>
        <dbReference type="ChEBI" id="CHEBI:57288"/>
    </ligand>
</feature>
<dbReference type="GO" id="GO:0000902">
    <property type="term" value="P:cell morphogenesis"/>
    <property type="evidence" value="ECO:0007669"/>
    <property type="project" value="UniProtKB-UniRule"/>
</dbReference>
<dbReference type="InterPro" id="IPR025877">
    <property type="entry name" value="MobA-like_NTP_Trfase"/>
</dbReference>
<dbReference type="PROSITE" id="PS00101">
    <property type="entry name" value="HEXAPEP_TRANSFERASES"/>
    <property type="match status" value="1"/>
</dbReference>
<gene>
    <name evidence="18" type="primary">glmU</name>
    <name evidence="21" type="ORF">SAMN02745729_12126</name>
</gene>
<dbReference type="Pfam" id="PF25087">
    <property type="entry name" value="GMPPB_C"/>
    <property type="match status" value="1"/>
</dbReference>
<evidence type="ECO:0000256" key="5">
    <source>
        <dbReference type="ARBA" id="ARBA00022679"/>
    </source>
</evidence>
<feature type="binding site" evidence="18">
    <location>
        <position position="22"/>
    </location>
    <ligand>
        <name>UDP-N-acetyl-alpha-D-glucosamine</name>
        <dbReference type="ChEBI" id="CHEBI:57705"/>
    </ligand>
</feature>
<dbReference type="InterPro" id="IPR029044">
    <property type="entry name" value="Nucleotide-diphossugar_trans"/>
</dbReference>
<evidence type="ECO:0000256" key="8">
    <source>
        <dbReference type="ARBA" id="ARBA00022737"/>
    </source>
</evidence>
<dbReference type="GO" id="GO:0071555">
    <property type="term" value="P:cell wall organization"/>
    <property type="evidence" value="ECO:0007669"/>
    <property type="project" value="UniProtKB-KW"/>
</dbReference>
<dbReference type="InterPro" id="IPR056729">
    <property type="entry name" value="GMPPB_C"/>
</dbReference>
<dbReference type="Proteomes" id="UP000242469">
    <property type="component" value="Unassembled WGS sequence"/>
</dbReference>
<accession>A0A1H4GVX5</accession>
<dbReference type="InterPro" id="IPR011004">
    <property type="entry name" value="Trimer_LpxA-like_sf"/>
</dbReference>
<dbReference type="InterPro" id="IPR050065">
    <property type="entry name" value="GlmU-like"/>
</dbReference>
<dbReference type="EMBL" id="FNRJ01000021">
    <property type="protein sequence ID" value="SEB13697.1"/>
    <property type="molecule type" value="Genomic_DNA"/>
</dbReference>
<feature type="binding site" evidence="18">
    <location>
        <position position="73"/>
    </location>
    <ligand>
        <name>UDP-N-acetyl-alpha-D-glucosamine</name>
        <dbReference type="ChEBI" id="CHEBI:57705"/>
    </ligand>
</feature>
<evidence type="ECO:0000259" key="20">
    <source>
        <dbReference type="Pfam" id="PF25087"/>
    </source>
</evidence>
<dbReference type="EC" id="2.3.1.157" evidence="18"/>
<feature type="binding site" evidence="18">
    <location>
        <begin position="8"/>
        <end position="11"/>
    </location>
    <ligand>
        <name>UDP-N-acetyl-alpha-D-glucosamine</name>
        <dbReference type="ChEBI" id="CHEBI:57705"/>
    </ligand>
</feature>
<feature type="binding site" evidence="18">
    <location>
        <position position="438"/>
    </location>
    <ligand>
        <name>acetyl-CoA</name>
        <dbReference type="ChEBI" id="CHEBI:57288"/>
    </ligand>
</feature>
<keyword evidence="10 18" id="KW-0133">Cell shape</keyword>
<protein>
    <recommendedName>
        <fullName evidence="18">Bifunctional protein GlmU</fullName>
    </recommendedName>
    <domain>
        <recommendedName>
            <fullName evidence="18">UDP-N-acetylglucosamine pyrophosphorylase</fullName>
            <ecNumber evidence="18">2.7.7.23</ecNumber>
        </recommendedName>
        <alternativeName>
            <fullName evidence="18">N-acetylglucosamine-1-phosphate uridyltransferase</fullName>
        </alternativeName>
    </domain>
    <domain>
        <recommendedName>
            <fullName evidence="18">Glucosamine-1-phosphate N-acetyltransferase</fullName>
            <ecNumber evidence="18">2.3.1.157</ecNumber>
        </recommendedName>
    </domain>
</protein>
<feature type="region of interest" description="Linker" evidence="18">
    <location>
        <begin position="228"/>
        <end position="248"/>
    </location>
</feature>
<dbReference type="Gene3D" id="2.160.10.10">
    <property type="entry name" value="Hexapeptide repeat proteins"/>
    <property type="match status" value="1"/>
</dbReference>
<proteinExistence type="inferred from homology"/>
<keyword evidence="9 18" id="KW-0460">Magnesium</keyword>
<feature type="binding site" evidence="18">
    <location>
        <position position="375"/>
    </location>
    <ligand>
        <name>UDP-N-acetyl-alpha-D-glucosamine</name>
        <dbReference type="ChEBI" id="CHEBI:57705"/>
    </ligand>
</feature>
<dbReference type="InterPro" id="IPR018357">
    <property type="entry name" value="Hexapep_transf_CS"/>
</dbReference>
<dbReference type="NCBIfam" id="TIGR01173">
    <property type="entry name" value="glmU"/>
    <property type="match status" value="1"/>
</dbReference>
<evidence type="ECO:0000256" key="2">
    <source>
        <dbReference type="ARBA" id="ARBA00007707"/>
    </source>
</evidence>
<feature type="binding site" evidence="18">
    <location>
        <position position="137"/>
    </location>
    <ligand>
        <name>UDP-N-acetyl-alpha-D-glucosamine</name>
        <dbReference type="ChEBI" id="CHEBI:57705"/>
    </ligand>
</feature>
<dbReference type="OrthoDB" id="9775031at2"/>
<dbReference type="InterPro" id="IPR005882">
    <property type="entry name" value="Bifunctional_GlmU"/>
</dbReference>
<dbReference type="InterPro" id="IPR001451">
    <property type="entry name" value="Hexapep"/>
</dbReference>
<feature type="binding site" evidence="18">
    <location>
        <position position="167"/>
    </location>
    <ligand>
        <name>UDP-N-acetyl-alpha-D-glucosamine</name>
        <dbReference type="ChEBI" id="CHEBI:57705"/>
    </ligand>
</feature>
<feature type="binding site" evidence="18">
    <location>
        <position position="364"/>
    </location>
    <ligand>
        <name>UDP-N-acetyl-alpha-D-glucosamine</name>
        <dbReference type="ChEBI" id="CHEBI:57705"/>
    </ligand>
</feature>
<evidence type="ECO:0000256" key="17">
    <source>
        <dbReference type="ARBA" id="ARBA00049628"/>
    </source>
</evidence>
<keyword evidence="22" id="KW-1185">Reference proteome</keyword>
<comment type="cofactor">
    <cofactor evidence="18">
        <name>Mg(2+)</name>
        <dbReference type="ChEBI" id="CHEBI:18420"/>
    </cofactor>
    <text evidence="18">Binds 1 Mg(2+) ion per subunit.</text>
</comment>
<dbReference type="GO" id="GO:0008360">
    <property type="term" value="P:regulation of cell shape"/>
    <property type="evidence" value="ECO:0007669"/>
    <property type="project" value="UniProtKB-KW"/>
</dbReference>
<comment type="similarity">
    <text evidence="2 18">In the C-terminal section; belongs to the transferase hexapeptide repeat family.</text>
</comment>
<feature type="binding site" evidence="18">
    <location>
        <begin position="78"/>
        <end position="79"/>
    </location>
    <ligand>
        <name>UDP-N-acetyl-alpha-D-glucosamine</name>
        <dbReference type="ChEBI" id="CHEBI:57705"/>
    </ligand>
</feature>
<dbReference type="SUPFAM" id="SSF53448">
    <property type="entry name" value="Nucleotide-diphospho-sugar transferases"/>
    <property type="match status" value="1"/>
</dbReference>
<feature type="binding site" evidence="18">
    <location>
        <position position="403"/>
    </location>
    <ligand>
        <name>acetyl-CoA</name>
        <dbReference type="ChEBI" id="CHEBI:57288"/>
    </ligand>
</feature>
<comment type="function">
    <text evidence="17 18">Catalyzes the last two sequential reactions in the de novo biosynthetic pathway for UDP-N-acetylglucosamine (UDP-GlcNAc). The C-terminal domain catalyzes the transfer of acetyl group from acetyl coenzyme A to glucosamine-1-phosphate (GlcN-1-P) to produce N-acetylglucosamine-1-phosphate (GlcNAc-1-P), which is converted into UDP-GlcNAc by the transfer of uridine 5-monophosphate (from uridine 5-triphosphate), a reaction catalyzed by the N-terminal domain.</text>
</comment>
<dbReference type="HAMAP" id="MF_01631">
    <property type="entry name" value="GlmU"/>
    <property type="match status" value="1"/>
</dbReference>
<comment type="pathway">
    <text evidence="18">Nucleotide-sugar biosynthesis; UDP-N-acetyl-alpha-D-glucosamine biosynthesis; UDP-N-acetyl-alpha-D-glucosamine from N-acetyl-alpha-D-glucosamine 1-phosphate: step 1/1.</text>
</comment>
<feature type="binding site" evidence="18">
    <location>
        <position position="225"/>
    </location>
    <ligand>
        <name>UDP-N-acetyl-alpha-D-glucosamine</name>
        <dbReference type="ChEBI" id="CHEBI:57705"/>
    </ligand>
</feature>
<feature type="binding site" evidence="18">
    <location>
        <position position="421"/>
    </location>
    <ligand>
        <name>acetyl-CoA</name>
        <dbReference type="ChEBI" id="CHEBI:57288"/>
    </ligand>
</feature>
<dbReference type="RefSeq" id="WP_091827870.1">
    <property type="nucleotide sequence ID" value="NZ_FNRJ01000021.1"/>
</dbReference>
<evidence type="ECO:0000256" key="16">
    <source>
        <dbReference type="ARBA" id="ARBA00048493"/>
    </source>
</evidence>
<dbReference type="PANTHER" id="PTHR43584">
    <property type="entry name" value="NUCLEOTIDYL TRANSFERASE"/>
    <property type="match status" value="1"/>
</dbReference>
<feature type="binding site" evidence="18">
    <location>
        <position position="102"/>
    </location>
    <ligand>
        <name>Mg(2+)</name>
        <dbReference type="ChEBI" id="CHEBI:18420"/>
    </ligand>
</feature>
<evidence type="ECO:0000256" key="13">
    <source>
        <dbReference type="ARBA" id="ARBA00023315"/>
    </source>
</evidence>
<feature type="domain" description="Mannose-1-phosphate guanyltransferase C-terminal" evidence="20">
    <location>
        <begin position="271"/>
        <end position="338"/>
    </location>
</feature>
<dbReference type="Gene3D" id="3.90.550.10">
    <property type="entry name" value="Spore Coat Polysaccharide Biosynthesis Protein SpsA, Chain A"/>
    <property type="match status" value="1"/>
</dbReference>
<evidence type="ECO:0000313" key="22">
    <source>
        <dbReference type="Proteomes" id="UP000242469"/>
    </source>
</evidence>
<feature type="domain" description="MobA-like NTP transferase" evidence="19">
    <location>
        <begin position="5"/>
        <end position="119"/>
    </location>
</feature>
<dbReference type="CDD" id="cd03353">
    <property type="entry name" value="LbH_GlmU_C"/>
    <property type="match status" value="1"/>
</dbReference>
<dbReference type="GO" id="GO:0019134">
    <property type="term" value="F:glucosamine-1-phosphate N-acetyltransferase activity"/>
    <property type="evidence" value="ECO:0007669"/>
    <property type="project" value="UniProtKB-UniRule"/>
</dbReference>
<dbReference type="CDD" id="cd02540">
    <property type="entry name" value="GT2_GlmU_N_bac"/>
    <property type="match status" value="1"/>
</dbReference>
<feature type="binding site" evidence="18">
    <location>
        <position position="349"/>
    </location>
    <ligand>
        <name>UDP-N-acetyl-alpha-D-glucosamine</name>
        <dbReference type="ChEBI" id="CHEBI:57705"/>
    </ligand>
</feature>
<comment type="pathway">
    <text evidence="18">Nucleotide-sugar biosynthesis; UDP-N-acetyl-alpha-D-glucosamine biosynthesis; N-acetyl-alpha-D-glucosamine 1-phosphate from alpha-D-glucosamine 6-phosphate (route II): step 2/2.</text>
</comment>
<evidence type="ECO:0000256" key="3">
    <source>
        <dbReference type="ARBA" id="ARBA00007947"/>
    </source>
</evidence>
<keyword evidence="13 18" id="KW-0012">Acyltransferase</keyword>
<evidence type="ECO:0000256" key="1">
    <source>
        <dbReference type="ARBA" id="ARBA00004496"/>
    </source>
</evidence>
<evidence type="ECO:0000256" key="6">
    <source>
        <dbReference type="ARBA" id="ARBA00022695"/>
    </source>
</evidence>
<dbReference type="STRING" id="1122198.SAMN02745729_12126"/>
<feature type="binding site" evidence="18">
    <location>
        <begin position="384"/>
        <end position="385"/>
    </location>
    <ligand>
        <name>acetyl-CoA</name>
        <dbReference type="ChEBI" id="CHEBI:57288"/>
    </ligand>
</feature>
<comment type="similarity">
    <text evidence="3 18">In the N-terminal section; belongs to the N-acetylglucosamine-1-phosphate uridyltransferase family.</text>
</comment>
<organism evidence="21 22">
    <name type="scientific">Marinobacterium iners DSM 11526</name>
    <dbReference type="NCBI Taxonomy" id="1122198"/>
    <lineage>
        <taxon>Bacteria</taxon>
        <taxon>Pseudomonadati</taxon>
        <taxon>Pseudomonadota</taxon>
        <taxon>Gammaproteobacteria</taxon>
        <taxon>Oceanospirillales</taxon>
        <taxon>Oceanospirillaceae</taxon>
        <taxon>Marinobacterium</taxon>
    </lineage>
</organism>